<evidence type="ECO:0008006" key="4">
    <source>
        <dbReference type="Google" id="ProtNLM"/>
    </source>
</evidence>
<name>A0A2P8DXQ9_9BACT</name>
<dbReference type="EMBL" id="PYGF01000011">
    <property type="protein sequence ID" value="PSL02011.1"/>
    <property type="molecule type" value="Genomic_DNA"/>
</dbReference>
<feature type="transmembrane region" description="Helical" evidence="1">
    <location>
        <begin position="36"/>
        <end position="58"/>
    </location>
</feature>
<dbReference type="RefSeq" id="WP_211299964.1">
    <property type="nucleotide sequence ID" value="NZ_JAUVYL010000071.1"/>
</dbReference>
<keyword evidence="1" id="KW-0472">Membrane</keyword>
<dbReference type="AlphaFoldDB" id="A0A2P8DXQ9"/>
<evidence type="ECO:0000256" key="1">
    <source>
        <dbReference type="SAM" id="Phobius"/>
    </source>
</evidence>
<reference evidence="2 3" key="1">
    <citation type="submission" date="2018-03" db="EMBL/GenBank/DDBJ databases">
        <title>Genomic Encyclopedia of Archaeal and Bacterial Type Strains, Phase II (KMG-II): from individual species to whole genera.</title>
        <authorList>
            <person name="Goeker M."/>
        </authorList>
    </citation>
    <scope>NUCLEOTIDE SEQUENCE [LARGE SCALE GENOMIC DNA]</scope>
    <source>
        <strain evidence="2 3">DSM 28057</strain>
    </source>
</reference>
<organism evidence="2 3">
    <name type="scientific">Cecembia rubra</name>
    <dbReference type="NCBI Taxonomy" id="1485585"/>
    <lineage>
        <taxon>Bacteria</taxon>
        <taxon>Pseudomonadati</taxon>
        <taxon>Bacteroidota</taxon>
        <taxon>Cytophagia</taxon>
        <taxon>Cytophagales</taxon>
        <taxon>Cyclobacteriaceae</taxon>
        <taxon>Cecembia</taxon>
    </lineage>
</organism>
<protein>
    <recommendedName>
        <fullName evidence="4">Small multi-drug export protein</fullName>
    </recommendedName>
</protein>
<proteinExistence type="predicted"/>
<keyword evidence="1" id="KW-0812">Transmembrane</keyword>
<keyword evidence="1" id="KW-1133">Transmembrane helix</keyword>
<sequence>MIAYFLKFFAIWFASLFKFIAGPILGAAAEYSLLEIVTVTVGGMMTSVLLVTFLGDWFKSQWNFRLSAKKFSKKSRAIVKTWKKFGPVGIATITPLLLTPIGGTIVLIAFNVAKRKIFSYMLVSALIWSTIMGASIHWLLSIPFFDFLLR</sequence>
<evidence type="ECO:0000313" key="3">
    <source>
        <dbReference type="Proteomes" id="UP000240708"/>
    </source>
</evidence>
<feature type="transmembrane region" description="Helical" evidence="1">
    <location>
        <begin position="85"/>
        <end position="111"/>
    </location>
</feature>
<feature type="transmembrane region" description="Helical" evidence="1">
    <location>
        <begin position="117"/>
        <end position="140"/>
    </location>
</feature>
<comment type="caution">
    <text evidence="2">The sequence shown here is derived from an EMBL/GenBank/DDBJ whole genome shotgun (WGS) entry which is preliminary data.</text>
</comment>
<accession>A0A2P8DXQ9</accession>
<evidence type="ECO:0000313" key="2">
    <source>
        <dbReference type="EMBL" id="PSL02011.1"/>
    </source>
</evidence>
<gene>
    <name evidence="2" type="ORF">CLV48_111100</name>
</gene>
<keyword evidence="3" id="KW-1185">Reference proteome</keyword>
<dbReference type="Proteomes" id="UP000240708">
    <property type="component" value="Unassembled WGS sequence"/>
</dbReference>